<comment type="caution">
    <text evidence="3">The sequence shown here is derived from an EMBL/GenBank/DDBJ whole genome shotgun (WGS) entry which is preliminary data.</text>
</comment>
<evidence type="ECO:0000259" key="2">
    <source>
        <dbReference type="SMART" id="SM00474"/>
    </source>
</evidence>
<evidence type="ECO:0000313" key="3">
    <source>
        <dbReference type="EMBL" id="RRN43840.1"/>
    </source>
</evidence>
<keyword evidence="3" id="KW-0378">Hydrolase</keyword>
<keyword evidence="3" id="KW-0269">Exonuclease</keyword>
<organism evidence="3 4">
    <name type="scientific">Lautropia dentalis</name>
    <dbReference type="NCBI Taxonomy" id="2490857"/>
    <lineage>
        <taxon>Bacteria</taxon>
        <taxon>Pseudomonadati</taxon>
        <taxon>Pseudomonadota</taxon>
        <taxon>Betaproteobacteria</taxon>
        <taxon>Burkholderiales</taxon>
        <taxon>Burkholderiaceae</taxon>
        <taxon>Lautropia</taxon>
    </lineage>
</organism>
<dbReference type="Pfam" id="PF01612">
    <property type="entry name" value="DNA_pol_A_exo1"/>
    <property type="match status" value="1"/>
</dbReference>
<protein>
    <submittedName>
        <fullName evidence="3">3'-5' exonuclease domain-containing protein 2</fullName>
    </submittedName>
</protein>
<dbReference type="AlphaFoldDB" id="A0A426FM61"/>
<evidence type="ECO:0000313" key="4">
    <source>
        <dbReference type="Proteomes" id="UP000270261"/>
    </source>
</evidence>
<dbReference type="GO" id="GO:0008408">
    <property type="term" value="F:3'-5' exonuclease activity"/>
    <property type="evidence" value="ECO:0007669"/>
    <property type="project" value="InterPro"/>
</dbReference>
<dbReference type="InterPro" id="IPR052408">
    <property type="entry name" value="Exonuclease_MUT-7-like"/>
</dbReference>
<dbReference type="PANTHER" id="PTHR47765:SF2">
    <property type="entry name" value="EXONUCLEASE MUT-7 HOMOLOG"/>
    <property type="match status" value="1"/>
</dbReference>
<dbReference type="InterPro" id="IPR002562">
    <property type="entry name" value="3'-5'_exonuclease_dom"/>
</dbReference>
<dbReference type="SUPFAM" id="SSF53098">
    <property type="entry name" value="Ribonuclease H-like"/>
    <property type="match status" value="1"/>
</dbReference>
<dbReference type="EMBL" id="RRUE01000002">
    <property type="protein sequence ID" value="RRN43840.1"/>
    <property type="molecule type" value="Genomic_DNA"/>
</dbReference>
<sequence length="294" mass="31803">MTRQIAWLLKPPPASVQPEDAGGGAVPGAGGAVEGTPDDVRGPLVPMPLAAAQARMVARPRKGRAQPPHPLPSPEALRRLPPFEQLPDEAIIWVTPDNLAGVMDEIRPLRVVGFDTESRPVFVRGQSQDGPHLVQLASHERAWLFSMLEPACVAAVGELLALPSLQKVGFGLAGDRSQLHARFGRQPVGLVDLDQTWRALGYRSSLGIRMAMAVTFGCYFEKSKAIGKSDWSRQPLTQAQCRYAAHDAWGAFRIYVALCEHGVKIQADPVRSTGRSGTVARTGMRRTAGQRGDE</sequence>
<feature type="region of interest" description="Disordered" evidence="1">
    <location>
        <begin position="1"/>
        <end position="41"/>
    </location>
</feature>
<reference evidence="3 4" key="1">
    <citation type="submission" date="2018-11" db="EMBL/GenBank/DDBJ databases">
        <title>Genome sequencing of Lautropia sp. KCOM 2505 (= ChDC F240).</title>
        <authorList>
            <person name="Kook J.-K."/>
            <person name="Park S.-N."/>
            <person name="Lim Y.K."/>
        </authorList>
    </citation>
    <scope>NUCLEOTIDE SEQUENCE [LARGE SCALE GENOMIC DNA]</scope>
    <source>
        <strain evidence="3 4">KCOM 2505</strain>
    </source>
</reference>
<evidence type="ECO:0000256" key="1">
    <source>
        <dbReference type="SAM" id="MobiDB-lite"/>
    </source>
</evidence>
<accession>A0A426FM61</accession>
<keyword evidence="3" id="KW-0540">Nuclease</keyword>
<dbReference type="PANTHER" id="PTHR47765">
    <property type="entry name" value="3'-5' EXONUCLEASE DOMAIN-CONTAINING PROTEIN"/>
    <property type="match status" value="1"/>
</dbReference>
<feature type="domain" description="3'-5' exonuclease" evidence="2">
    <location>
        <begin position="90"/>
        <end position="263"/>
    </location>
</feature>
<dbReference type="GO" id="GO:0003676">
    <property type="term" value="F:nucleic acid binding"/>
    <property type="evidence" value="ECO:0007669"/>
    <property type="project" value="InterPro"/>
</dbReference>
<feature type="compositionally biased region" description="Gly residues" evidence="1">
    <location>
        <begin position="21"/>
        <end position="33"/>
    </location>
</feature>
<dbReference type="OrthoDB" id="9793333at2"/>
<dbReference type="RefSeq" id="WP_125096040.1">
    <property type="nucleotide sequence ID" value="NZ_RRUE01000002.1"/>
</dbReference>
<dbReference type="SMART" id="SM00474">
    <property type="entry name" value="35EXOc"/>
    <property type="match status" value="1"/>
</dbReference>
<keyword evidence="4" id="KW-1185">Reference proteome</keyword>
<proteinExistence type="predicted"/>
<dbReference type="GO" id="GO:0006139">
    <property type="term" value="P:nucleobase-containing compound metabolic process"/>
    <property type="evidence" value="ECO:0007669"/>
    <property type="project" value="InterPro"/>
</dbReference>
<gene>
    <name evidence="3" type="ORF">EHV23_10585</name>
</gene>
<dbReference type="InterPro" id="IPR036397">
    <property type="entry name" value="RNaseH_sf"/>
</dbReference>
<dbReference type="Gene3D" id="3.30.420.10">
    <property type="entry name" value="Ribonuclease H-like superfamily/Ribonuclease H"/>
    <property type="match status" value="1"/>
</dbReference>
<dbReference type="InterPro" id="IPR012337">
    <property type="entry name" value="RNaseH-like_sf"/>
</dbReference>
<feature type="region of interest" description="Disordered" evidence="1">
    <location>
        <begin position="274"/>
        <end position="294"/>
    </location>
</feature>
<name>A0A426FM61_9BURK</name>
<dbReference type="CDD" id="cd06141">
    <property type="entry name" value="WRN_exo"/>
    <property type="match status" value="1"/>
</dbReference>
<dbReference type="Proteomes" id="UP000270261">
    <property type="component" value="Unassembled WGS sequence"/>
</dbReference>
<feature type="region of interest" description="Disordered" evidence="1">
    <location>
        <begin position="57"/>
        <end position="78"/>
    </location>
</feature>